<evidence type="ECO:0008006" key="3">
    <source>
        <dbReference type="Google" id="ProtNLM"/>
    </source>
</evidence>
<sequence>MGSDNIFYKRKQRQAASLERKNPKKSSYDRVLIVCEGEKTEPHYFKEICDTYKLSTANVDICGKECGSDPLSVVNYAIAKFNKDTDYDRVYCVIDRDKHITFNDAMILLRDKKLGEEVIFKAIISAPCFEFWLLLHFIYTTRPFCAQGKASNCELVLKELNKKGRLPSYSKGANNIFALTNEKLIEAMKRANQLQNHNHNTDSNNPATNMHELVEYLINLKKNCC</sequence>
<keyword evidence="2" id="KW-1185">Reference proteome</keyword>
<dbReference type="InterPro" id="IPR025591">
    <property type="entry name" value="RloB"/>
</dbReference>
<dbReference type="EMBL" id="CP000492">
    <property type="protein sequence ID" value="ABL66209.1"/>
    <property type="molecule type" value="Genomic_DNA"/>
</dbReference>
<dbReference type="STRING" id="290317.Cpha266_2209"/>
<proteinExistence type="predicted"/>
<dbReference type="eggNOG" id="ENOG5032ZS8">
    <property type="taxonomic scope" value="Bacteria"/>
</dbReference>
<dbReference type="AlphaFoldDB" id="A1BII2"/>
<dbReference type="HOGENOM" id="CLU_090993_3_0_10"/>
<accession>A1BII2</accession>
<dbReference type="Pfam" id="PF13707">
    <property type="entry name" value="RloB"/>
    <property type="match status" value="1"/>
</dbReference>
<name>A1BII2_CHLPD</name>
<protein>
    <recommendedName>
        <fullName evidence="3">CRISPR-associated protein</fullName>
    </recommendedName>
</protein>
<gene>
    <name evidence="1" type="ordered locus">Cpha266_2209</name>
</gene>
<dbReference type="OrthoDB" id="9796523at2"/>
<dbReference type="Proteomes" id="UP000008701">
    <property type="component" value="Chromosome"/>
</dbReference>
<organism evidence="1 2">
    <name type="scientific">Chlorobium phaeobacteroides (strain DSM 266 / SMG 266 / 2430)</name>
    <dbReference type="NCBI Taxonomy" id="290317"/>
    <lineage>
        <taxon>Bacteria</taxon>
        <taxon>Pseudomonadati</taxon>
        <taxon>Chlorobiota</taxon>
        <taxon>Chlorobiia</taxon>
        <taxon>Chlorobiales</taxon>
        <taxon>Chlorobiaceae</taxon>
        <taxon>Chlorobium/Pelodictyon group</taxon>
        <taxon>Chlorobium</taxon>
    </lineage>
</organism>
<evidence type="ECO:0000313" key="1">
    <source>
        <dbReference type="EMBL" id="ABL66209.1"/>
    </source>
</evidence>
<evidence type="ECO:0000313" key="2">
    <source>
        <dbReference type="Proteomes" id="UP000008701"/>
    </source>
</evidence>
<reference evidence="1 2" key="1">
    <citation type="submission" date="2006-12" db="EMBL/GenBank/DDBJ databases">
        <title>Complete sequence of Chlorobium phaeobacteroides DSM 266.</title>
        <authorList>
            <consortium name="US DOE Joint Genome Institute"/>
            <person name="Copeland A."/>
            <person name="Lucas S."/>
            <person name="Lapidus A."/>
            <person name="Barry K."/>
            <person name="Detter J.C."/>
            <person name="Glavina del Rio T."/>
            <person name="Hammon N."/>
            <person name="Israni S."/>
            <person name="Pitluck S."/>
            <person name="Goltsman E."/>
            <person name="Schmutz J."/>
            <person name="Larimer F."/>
            <person name="Land M."/>
            <person name="Hauser L."/>
            <person name="Mikhailova N."/>
            <person name="Li T."/>
            <person name="Overmann J."/>
            <person name="Bryant D.A."/>
            <person name="Richardson P."/>
        </authorList>
    </citation>
    <scope>NUCLEOTIDE SEQUENCE [LARGE SCALE GENOMIC DNA]</scope>
    <source>
        <strain evidence="1 2">DSM 266</strain>
    </source>
</reference>
<dbReference type="RefSeq" id="WP_011746006.1">
    <property type="nucleotide sequence ID" value="NC_008639.1"/>
</dbReference>
<dbReference type="KEGG" id="cph:Cpha266_2209"/>